<dbReference type="OrthoDB" id="10361823at2759"/>
<evidence type="ECO:0000313" key="3">
    <source>
        <dbReference type="Proteomes" id="UP000217790"/>
    </source>
</evidence>
<name>A0A2H3D9Q6_ARMGA</name>
<reference evidence="3" key="1">
    <citation type="journal article" date="2017" name="Nat. Ecol. Evol.">
        <title>Genome expansion and lineage-specific genetic innovations in the forest pathogenic fungi Armillaria.</title>
        <authorList>
            <person name="Sipos G."/>
            <person name="Prasanna A.N."/>
            <person name="Walter M.C."/>
            <person name="O'Connor E."/>
            <person name="Balint B."/>
            <person name="Krizsan K."/>
            <person name="Kiss B."/>
            <person name="Hess J."/>
            <person name="Varga T."/>
            <person name="Slot J."/>
            <person name="Riley R."/>
            <person name="Boka B."/>
            <person name="Rigling D."/>
            <person name="Barry K."/>
            <person name="Lee J."/>
            <person name="Mihaltcheva S."/>
            <person name="LaButti K."/>
            <person name="Lipzen A."/>
            <person name="Waldron R."/>
            <person name="Moloney N.M."/>
            <person name="Sperisen C."/>
            <person name="Kredics L."/>
            <person name="Vagvoelgyi C."/>
            <person name="Patrignani A."/>
            <person name="Fitzpatrick D."/>
            <person name="Nagy I."/>
            <person name="Doyle S."/>
            <person name="Anderson J.B."/>
            <person name="Grigoriev I.V."/>
            <person name="Gueldener U."/>
            <person name="Muensterkoetter M."/>
            <person name="Nagy L.G."/>
        </authorList>
    </citation>
    <scope>NUCLEOTIDE SEQUENCE [LARGE SCALE GENOMIC DNA]</scope>
    <source>
        <strain evidence="3">Ar21-2</strain>
    </source>
</reference>
<dbReference type="AlphaFoldDB" id="A0A2H3D9Q6"/>
<feature type="transmembrane region" description="Helical" evidence="1">
    <location>
        <begin position="33"/>
        <end position="55"/>
    </location>
</feature>
<organism evidence="2 3">
    <name type="scientific">Armillaria gallica</name>
    <name type="common">Bulbous honey fungus</name>
    <name type="synonym">Armillaria bulbosa</name>
    <dbReference type="NCBI Taxonomy" id="47427"/>
    <lineage>
        <taxon>Eukaryota</taxon>
        <taxon>Fungi</taxon>
        <taxon>Dikarya</taxon>
        <taxon>Basidiomycota</taxon>
        <taxon>Agaricomycotina</taxon>
        <taxon>Agaricomycetes</taxon>
        <taxon>Agaricomycetidae</taxon>
        <taxon>Agaricales</taxon>
        <taxon>Marasmiineae</taxon>
        <taxon>Physalacriaceae</taxon>
        <taxon>Armillaria</taxon>
    </lineage>
</organism>
<dbReference type="InParanoid" id="A0A2H3D9Q6"/>
<evidence type="ECO:0000256" key="1">
    <source>
        <dbReference type="SAM" id="Phobius"/>
    </source>
</evidence>
<feature type="transmembrane region" description="Helical" evidence="1">
    <location>
        <begin position="191"/>
        <end position="215"/>
    </location>
</feature>
<feature type="transmembrane region" description="Helical" evidence="1">
    <location>
        <begin position="151"/>
        <end position="171"/>
    </location>
</feature>
<keyword evidence="1" id="KW-0472">Membrane</keyword>
<dbReference type="Proteomes" id="UP000217790">
    <property type="component" value="Unassembled WGS sequence"/>
</dbReference>
<dbReference type="EMBL" id="KZ293665">
    <property type="protein sequence ID" value="PBK90524.1"/>
    <property type="molecule type" value="Genomic_DNA"/>
</dbReference>
<proteinExistence type="predicted"/>
<evidence type="ECO:0000313" key="2">
    <source>
        <dbReference type="EMBL" id="PBK90524.1"/>
    </source>
</evidence>
<accession>A0A2H3D9Q6</accession>
<feature type="transmembrane region" description="Helical" evidence="1">
    <location>
        <begin position="67"/>
        <end position="96"/>
    </location>
</feature>
<feature type="transmembrane region" description="Helical" evidence="1">
    <location>
        <begin position="116"/>
        <end position="139"/>
    </location>
</feature>
<protein>
    <submittedName>
        <fullName evidence="2">Uncharacterized protein</fullName>
    </submittedName>
</protein>
<keyword evidence="3" id="KW-1185">Reference proteome</keyword>
<keyword evidence="1" id="KW-1133">Transmembrane helix</keyword>
<sequence length="319" mass="35295">MIAAAYVGTATPVLTDGQIKNIFIHLDTQFNQVMIHAFTHGIYTGVVAVTLWAVASRISSQNNKRRYFLELTILLLYLLGTFSLCCEWITNASIFITNGKNFWTVYESSISLTPSSILELTEGIGATLSTVLADVTLIWRCWTVWGQSWRVVLIPILCTVMATVSRGIVTYHSTFGPTDNIPPQALYLEKIVNWAVLYSSLILATLLCCTILIIYRILRLGGLSAGMRVYHRVVEVLVESASLYSAIIVVLLVFEVRNEGAGAYIEELAIAMRGIVPTILVGRVAAGHTRPDDTWDESTTTASLRFRSHSSSHNDGWDT</sequence>
<gene>
    <name evidence="2" type="ORF">ARMGADRAFT_1064557</name>
</gene>
<keyword evidence="1" id="KW-0812">Transmembrane</keyword>